<dbReference type="EMBL" id="CP110176">
    <property type="protein sequence ID" value="UZC84520.2"/>
    <property type="molecule type" value="Genomic_DNA"/>
</dbReference>
<dbReference type="InterPro" id="IPR002037">
    <property type="entry name" value="Glyco_hydro_8"/>
</dbReference>
<name>A0A3G9IDH3_AERCA</name>
<evidence type="ECO:0000256" key="5">
    <source>
        <dbReference type="ARBA" id="ARBA00023001"/>
    </source>
</evidence>
<feature type="chain" id="PRO_5041810708" description="cellulase" evidence="8">
    <location>
        <begin position="24"/>
        <end position="369"/>
    </location>
</feature>
<keyword evidence="4 10" id="KW-0378">Hydrolase</keyword>
<sequence length="369" mass="40862">MTQMKNVCGALLLWALCSLPAQAVCHWPEWDHFRQHYISEEGRVIDPADGRRITTSEGQSYGLFFALVNDDRETFARLLDWTERQLARGDLTGFLPSWLWGRQQDGNWGVLDANNASDSDLWIAYSLLEAGRLWDNHSYSALGTLLLRRIAREEVATLPGLGPVLLPGAKGYEGEGRWTLNPSYLPPQLLARFASFQGPWGEMRALLPKLLQESAPRGFAPDWVDWQADKGWQVTADKGDTGGYDAIRVYLWLGMLSEEDPVRASLVAHFAPMLAQLTESGHLPERVSSQSGQVQGKGPSGFAAALLPLSRGLPAQVTLRKQVSDHGLDANAYYGSVLTLFGAGWDQGRYRFAADGTLQPDWSESCQAE</sequence>
<dbReference type="Proteomes" id="UP000887009">
    <property type="component" value="Unassembled WGS sequence"/>
</dbReference>
<dbReference type="AlphaFoldDB" id="A0A3G9IDH3"/>
<dbReference type="EMBL" id="BPNL01000078">
    <property type="protein sequence ID" value="GJA56581.1"/>
    <property type="molecule type" value="Genomic_DNA"/>
</dbReference>
<comment type="catalytic activity">
    <reaction evidence="1">
        <text>Endohydrolysis of (1-&gt;4)-beta-D-glucosidic linkages in cellulose, lichenin and cereal beta-D-glucans.</text>
        <dbReference type="EC" id="3.2.1.4"/>
    </reaction>
</comment>
<keyword evidence="7" id="KW-0624">Polysaccharide degradation</keyword>
<reference evidence="10" key="2">
    <citation type="submission" date="2023-04" db="EMBL/GenBank/DDBJ databases">
        <title>Whole Genome Sequence of Multi-drug resistant Aeromonas caviae as a gut pathogen in newborn.</title>
        <authorList>
            <person name="Jadhav S.V."/>
            <person name="Saroj S.D."/>
            <person name="Saha U.B."/>
            <person name="Sen S."/>
            <person name="Kher A."/>
        </authorList>
    </citation>
    <scope>NUCLEOTIDE SEQUENCE</scope>
    <source>
        <strain evidence="10">SVJ23</strain>
    </source>
</reference>
<evidence type="ECO:0000256" key="8">
    <source>
        <dbReference type="SAM" id="SignalP"/>
    </source>
</evidence>
<dbReference type="GO" id="GO:0030245">
    <property type="term" value="P:cellulose catabolic process"/>
    <property type="evidence" value="ECO:0007669"/>
    <property type="project" value="UniProtKB-KW"/>
</dbReference>
<keyword evidence="5" id="KW-0136">Cellulose degradation</keyword>
<evidence type="ECO:0000313" key="10">
    <source>
        <dbReference type="EMBL" id="UZC84520.2"/>
    </source>
</evidence>
<proteinExistence type="inferred from homology"/>
<accession>A0A3G9IDH3</accession>
<evidence type="ECO:0000256" key="3">
    <source>
        <dbReference type="ARBA" id="ARBA00012601"/>
    </source>
</evidence>
<evidence type="ECO:0000313" key="11">
    <source>
        <dbReference type="Proteomes" id="UP001163285"/>
    </source>
</evidence>
<dbReference type="InterPro" id="IPR012341">
    <property type="entry name" value="6hp_glycosidase-like_sf"/>
</dbReference>
<evidence type="ECO:0000256" key="2">
    <source>
        <dbReference type="ARBA" id="ARBA00009209"/>
    </source>
</evidence>
<dbReference type="PRINTS" id="PR00735">
    <property type="entry name" value="GLHYDRLASE8"/>
</dbReference>
<evidence type="ECO:0000256" key="4">
    <source>
        <dbReference type="ARBA" id="ARBA00022801"/>
    </source>
</evidence>
<keyword evidence="8" id="KW-0732">Signal</keyword>
<dbReference type="SUPFAM" id="SSF48208">
    <property type="entry name" value="Six-hairpin glycosidases"/>
    <property type="match status" value="1"/>
</dbReference>
<gene>
    <name evidence="10" type="primary">bcsZ</name>
    <name evidence="9" type="ORF">KAM348_40040</name>
    <name evidence="10" type="ORF">OJY61_11705</name>
</gene>
<keyword evidence="6 10" id="KW-0326">Glycosidase</keyword>
<feature type="signal peptide" evidence="8">
    <location>
        <begin position="1"/>
        <end position="23"/>
    </location>
</feature>
<evidence type="ECO:0000256" key="1">
    <source>
        <dbReference type="ARBA" id="ARBA00000966"/>
    </source>
</evidence>
<dbReference type="EC" id="3.2.1.4" evidence="3"/>
<evidence type="ECO:0000256" key="7">
    <source>
        <dbReference type="ARBA" id="ARBA00023326"/>
    </source>
</evidence>
<evidence type="ECO:0000256" key="6">
    <source>
        <dbReference type="ARBA" id="ARBA00023295"/>
    </source>
</evidence>
<dbReference type="RefSeq" id="WP_223920450.1">
    <property type="nucleotide sequence ID" value="NZ_AP019195.1"/>
</dbReference>
<reference evidence="9" key="1">
    <citation type="submission" date="2021-07" db="EMBL/GenBank/DDBJ databases">
        <title>Draft genome sequence of carbapenem-resistant Aeromonas spp. in Japan.</title>
        <authorList>
            <person name="Maehana S."/>
            <person name="Suzuki M."/>
            <person name="Kitasato H."/>
        </authorList>
    </citation>
    <scope>NUCLEOTIDE SEQUENCE</scope>
    <source>
        <strain evidence="9">KAM348</strain>
    </source>
</reference>
<dbReference type="Gene3D" id="1.50.10.10">
    <property type="match status" value="1"/>
</dbReference>
<comment type="similarity">
    <text evidence="2">Belongs to the glycosyl hydrolase 8 (cellulase D) family.</text>
</comment>
<organism evidence="10 11">
    <name type="scientific">Aeromonas caviae</name>
    <name type="common">Aeromonas punctata</name>
    <dbReference type="NCBI Taxonomy" id="648"/>
    <lineage>
        <taxon>Bacteria</taxon>
        <taxon>Pseudomonadati</taxon>
        <taxon>Pseudomonadota</taxon>
        <taxon>Gammaproteobacteria</taxon>
        <taxon>Aeromonadales</taxon>
        <taxon>Aeromonadaceae</taxon>
        <taxon>Aeromonas</taxon>
    </lineage>
</organism>
<dbReference type="GO" id="GO:0008810">
    <property type="term" value="F:cellulase activity"/>
    <property type="evidence" value="ECO:0007669"/>
    <property type="project" value="UniProtKB-EC"/>
</dbReference>
<protein>
    <recommendedName>
        <fullName evidence="3">cellulase</fullName>
        <ecNumber evidence="3">3.2.1.4</ecNumber>
    </recommendedName>
</protein>
<dbReference type="Proteomes" id="UP001163285">
    <property type="component" value="Chromosome"/>
</dbReference>
<keyword evidence="7" id="KW-0119">Carbohydrate metabolism</keyword>
<dbReference type="InterPro" id="IPR008928">
    <property type="entry name" value="6-hairpin_glycosidase_sf"/>
</dbReference>
<dbReference type="NCBIfam" id="NF008305">
    <property type="entry name" value="PRK11097.1"/>
    <property type="match status" value="1"/>
</dbReference>
<dbReference type="Pfam" id="PF01270">
    <property type="entry name" value="Glyco_hydro_8"/>
    <property type="match status" value="1"/>
</dbReference>
<evidence type="ECO:0000313" key="9">
    <source>
        <dbReference type="EMBL" id="GJA56581.1"/>
    </source>
</evidence>